<evidence type="ECO:0000256" key="5">
    <source>
        <dbReference type="ARBA" id="ARBA00025933"/>
    </source>
</evidence>
<keyword evidence="9" id="KW-0969">Cilium</keyword>
<evidence type="ECO:0000256" key="2">
    <source>
        <dbReference type="ARBA" id="ARBA00009677"/>
    </source>
</evidence>
<evidence type="ECO:0000259" key="8">
    <source>
        <dbReference type="Pfam" id="PF06429"/>
    </source>
</evidence>
<dbReference type="Proteomes" id="UP000198346">
    <property type="component" value="Unassembled WGS sequence"/>
</dbReference>
<feature type="domain" description="Flagellar basal-body/hook protein C-terminal" evidence="8">
    <location>
        <begin position="83"/>
        <end position="127"/>
    </location>
</feature>
<proteinExistence type="inferred from homology"/>
<evidence type="ECO:0000256" key="3">
    <source>
        <dbReference type="ARBA" id="ARBA00017941"/>
    </source>
</evidence>
<keyword evidence="10" id="KW-1185">Reference proteome</keyword>
<organism evidence="9 10">
    <name type="scientific">Amphiplicatus metriothermophilus</name>
    <dbReference type="NCBI Taxonomy" id="1519374"/>
    <lineage>
        <taxon>Bacteria</taxon>
        <taxon>Pseudomonadati</taxon>
        <taxon>Pseudomonadota</taxon>
        <taxon>Alphaproteobacteria</taxon>
        <taxon>Parvularculales</taxon>
        <taxon>Parvularculaceae</taxon>
        <taxon>Amphiplicatus</taxon>
    </lineage>
</organism>
<gene>
    <name evidence="9" type="ORF">SAMN06297382_0835</name>
</gene>
<evidence type="ECO:0000256" key="4">
    <source>
        <dbReference type="ARBA" id="ARBA00023143"/>
    </source>
</evidence>
<evidence type="ECO:0000256" key="1">
    <source>
        <dbReference type="ARBA" id="ARBA00004117"/>
    </source>
</evidence>
<dbReference type="Pfam" id="PF00460">
    <property type="entry name" value="Flg_bb_rod"/>
    <property type="match status" value="1"/>
</dbReference>
<dbReference type="GO" id="GO:0071978">
    <property type="term" value="P:bacterial-type flagellum-dependent swarming motility"/>
    <property type="evidence" value="ECO:0007669"/>
    <property type="project" value="TreeGrafter"/>
</dbReference>
<name>A0A239PLV1_9PROT</name>
<comment type="subcellular location">
    <subcellularLocation>
        <location evidence="1 6">Bacterial flagellum basal body</location>
    </subcellularLocation>
</comment>
<keyword evidence="9" id="KW-0966">Cell projection</keyword>
<dbReference type="GO" id="GO:0030694">
    <property type="term" value="C:bacterial-type flagellum basal body, rod"/>
    <property type="evidence" value="ECO:0007669"/>
    <property type="project" value="UniProtKB-UniRule"/>
</dbReference>
<dbReference type="NCBIfam" id="NF009275">
    <property type="entry name" value="PRK12632.1"/>
    <property type="match status" value="1"/>
</dbReference>
<dbReference type="Pfam" id="PF06429">
    <property type="entry name" value="Flg_bbr_C"/>
    <property type="match status" value="1"/>
</dbReference>
<evidence type="ECO:0000256" key="6">
    <source>
        <dbReference type="RuleBase" id="RU362062"/>
    </source>
</evidence>
<comment type="similarity">
    <text evidence="2">Belongs to the flagella basal body rod proteins family.</text>
</comment>
<evidence type="ECO:0000259" key="7">
    <source>
        <dbReference type="Pfam" id="PF00460"/>
    </source>
</evidence>
<keyword evidence="4 6" id="KW-0975">Bacterial flagellum</keyword>
<dbReference type="OrthoDB" id="9813951at2"/>
<dbReference type="PROSITE" id="PS00588">
    <property type="entry name" value="FLAGELLA_BB_ROD"/>
    <property type="match status" value="1"/>
</dbReference>
<dbReference type="AlphaFoldDB" id="A0A239PLV1"/>
<dbReference type="PANTHER" id="PTHR30435">
    <property type="entry name" value="FLAGELLAR PROTEIN"/>
    <property type="match status" value="1"/>
</dbReference>
<dbReference type="InterPro" id="IPR019776">
    <property type="entry name" value="Flagellar_basal_body_rod_CS"/>
</dbReference>
<dbReference type="RefSeq" id="WP_089411284.1">
    <property type="nucleotide sequence ID" value="NZ_FZQA01000001.1"/>
</dbReference>
<accession>A0A239PLV1</accession>
<dbReference type="InterPro" id="IPR006299">
    <property type="entry name" value="FlgC"/>
</dbReference>
<dbReference type="EMBL" id="FZQA01000001">
    <property type="protein sequence ID" value="SNT68333.1"/>
    <property type="molecule type" value="Genomic_DNA"/>
</dbReference>
<reference evidence="9 10" key="1">
    <citation type="submission" date="2017-07" db="EMBL/GenBank/DDBJ databases">
        <authorList>
            <person name="Sun Z.S."/>
            <person name="Albrecht U."/>
            <person name="Echele G."/>
            <person name="Lee C.C."/>
        </authorList>
    </citation>
    <scope>NUCLEOTIDE SEQUENCE [LARGE SCALE GENOMIC DNA]</scope>
    <source>
        <strain evidence="9 10">CGMCC 1.12710</strain>
    </source>
</reference>
<dbReference type="NCBIfam" id="TIGR01395">
    <property type="entry name" value="FlgC"/>
    <property type="match status" value="1"/>
</dbReference>
<feature type="domain" description="Flagellar basal body rod protein N-terminal" evidence="7">
    <location>
        <begin position="9"/>
        <end position="37"/>
    </location>
</feature>
<dbReference type="InterPro" id="IPR010930">
    <property type="entry name" value="Flg_bb/hook_C_dom"/>
</dbReference>
<sequence>MNPLFESMSAAASGLHAQGFRIRIVSENIANADTPGYHRKTLAFDNVFDAKAGAERVTVDRIELDGSPLEEKYDPAHPLADENGYVALSNVNLMVEMADAREASRSYEANLAAFRQAREMYSSLLDLLKR</sequence>
<dbReference type="PANTHER" id="PTHR30435:SF2">
    <property type="entry name" value="FLAGELLAR BASAL-BODY ROD PROTEIN FLGC"/>
    <property type="match status" value="1"/>
</dbReference>
<keyword evidence="9" id="KW-0282">Flagellum</keyword>
<evidence type="ECO:0000313" key="9">
    <source>
        <dbReference type="EMBL" id="SNT68333.1"/>
    </source>
</evidence>
<dbReference type="InterPro" id="IPR001444">
    <property type="entry name" value="Flag_bb_rod_N"/>
</dbReference>
<comment type="subunit">
    <text evidence="5 6">The basal body constitutes a major portion of the flagellar organelle and consists of four rings (L,P,S, and M) mounted on a central rod. The rod consists of about 26 subunits of FlgG in the distal portion, and FlgB, FlgC and FlgF are thought to build up the proximal portion of the rod with about 6 subunits each.</text>
</comment>
<evidence type="ECO:0000313" key="10">
    <source>
        <dbReference type="Proteomes" id="UP000198346"/>
    </source>
</evidence>
<protein>
    <recommendedName>
        <fullName evidence="3 6">Flagellar basal-body rod protein FlgC</fullName>
    </recommendedName>
</protein>